<evidence type="ECO:0000313" key="1">
    <source>
        <dbReference type="EMBL" id="TNV84600.1"/>
    </source>
</evidence>
<protein>
    <submittedName>
        <fullName evidence="1">Uncharacterized protein</fullName>
    </submittedName>
</protein>
<name>A0A8J8P234_HALGN</name>
<evidence type="ECO:0000313" key="2">
    <source>
        <dbReference type="Proteomes" id="UP000785679"/>
    </source>
</evidence>
<proteinExistence type="predicted"/>
<dbReference type="EMBL" id="RRYP01002610">
    <property type="protein sequence ID" value="TNV84600.1"/>
    <property type="molecule type" value="Genomic_DNA"/>
</dbReference>
<accession>A0A8J8P234</accession>
<comment type="caution">
    <text evidence="1">The sequence shown here is derived from an EMBL/GenBank/DDBJ whole genome shotgun (WGS) entry which is preliminary data.</text>
</comment>
<organism evidence="1 2">
    <name type="scientific">Halteria grandinella</name>
    <dbReference type="NCBI Taxonomy" id="5974"/>
    <lineage>
        <taxon>Eukaryota</taxon>
        <taxon>Sar</taxon>
        <taxon>Alveolata</taxon>
        <taxon>Ciliophora</taxon>
        <taxon>Intramacronucleata</taxon>
        <taxon>Spirotrichea</taxon>
        <taxon>Stichotrichia</taxon>
        <taxon>Sporadotrichida</taxon>
        <taxon>Halteriidae</taxon>
        <taxon>Halteria</taxon>
    </lineage>
</organism>
<gene>
    <name evidence="1" type="ORF">FGO68_gene10266</name>
</gene>
<sequence>MENDPPQGRKGKKHYKELELSSVFSKNSDFVIGCGLGAQIDPKECLFIDQQNPAQTNRIMNKCFSFIQVLKNMGSVREFMCSKQQFTDCTPFLNQLVLTLKNSCQPNEIQEGTRLANLVESLKLDETVFFQEIIEKIVREIQESNQNQTHEKLLKELTPWSIWFKDNNNFSDQVLSSMSNE</sequence>
<dbReference type="AlphaFoldDB" id="A0A8J8P234"/>
<dbReference type="Proteomes" id="UP000785679">
    <property type="component" value="Unassembled WGS sequence"/>
</dbReference>
<reference evidence="1" key="1">
    <citation type="submission" date="2019-06" db="EMBL/GenBank/DDBJ databases">
        <authorList>
            <person name="Zheng W."/>
        </authorList>
    </citation>
    <scope>NUCLEOTIDE SEQUENCE</scope>
    <source>
        <strain evidence="1">QDHG01</strain>
    </source>
</reference>
<dbReference type="OrthoDB" id="10650083at2759"/>
<keyword evidence="2" id="KW-1185">Reference proteome</keyword>